<evidence type="ECO:0000313" key="7">
    <source>
        <dbReference type="Proteomes" id="UP001259347"/>
    </source>
</evidence>
<organism evidence="6 7">
    <name type="scientific">Microbacterium resistens</name>
    <dbReference type="NCBI Taxonomy" id="156977"/>
    <lineage>
        <taxon>Bacteria</taxon>
        <taxon>Bacillati</taxon>
        <taxon>Actinomycetota</taxon>
        <taxon>Actinomycetes</taxon>
        <taxon>Micrococcales</taxon>
        <taxon>Microbacteriaceae</taxon>
        <taxon>Microbacterium</taxon>
    </lineage>
</organism>
<evidence type="ECO:0000256" key="5">
    <source>
        <dbReference type="SAM" id="Phobius"/>
    </source>
</evidence>
<feature type="transmembrane region" description="Helical" evidence="5">
    <location>
        <begin position="136"/>
        <end position="157"/>
    </location>
</feature>
<evidence type="ECO:0000256" key="3">
    <source>
        <dbReference type="ARBA" id="ARBA00022989"/>
    </source>
</evidence>
<comment type="caution">
    <text evidence="6">The sequence shown here is derived from an EMBL/GenBank/DDBJ whole genome shotgun (WGS) entry which is preliminary data.</text>
</comment>
<sequence length="198" mass="21159">MRPLYRPGDSVLHRVPAGPKLVGLMAAALVMSLIPLDAVGTVLVLIAVSVAFPISGQPWHALWAAWWRLRWFILILGVALGVLISVETAVVNTGRIVLLLLLAELVTATTRLVDLLNVIRRVLGPLRRLGVDPDAVAMTLSLTIATIPVIGGFAARVREAQEARGIRLGARTSVPLLVMTMRHADEVGEALSARGIAP</sequence>
<dbReference type="InterPro" id="IPR003339">
    <property type="entry name" value="ABC/ECF_trnsptr_transmembrane"/>
</dbReference>
<dbReference type="CDD" id="cd16914">
    <property type="entry name" value="EcfT"/>
    <property type="match status" value="1"/>
</dbReference>
<dbReference type="Proteomes" id="UP001259347">
    <property type="component" value="Unassembled WGS sequence"/>
</dbReference>
<dbReference type="Pfam" id="PF02361">
    <property type="entry name" value="CbiQ"/>
    <property type="match status" value="1"/>
</dbReference>
<accession>A0ABU1SF80</accession>
<evidence type="ECO:0000256" key="1">
    <source>
        <dbReference type="ARBA" id="ARBA00004141"/>
    </source>
</evidence>
<gene>
    <name evidence="6" type="ORF">J2Y69_002879</name>
</gene>
<comment type="subcellular location">
    <subcellularLocation>
        <location evidence="1">Membrane</location>
        <topology evidence="1">Multi-pass membrane protein</topology>
    </subcellularLocation>
</comment>
<dbReference type="PANTHER" id="PTHR33514:SF13">
    <property type="entry name" value="PROTEIN ABCI12, CHLOROPLASTIC"/>
    <property type="match status" value="1"/>
</dbReference>
<evidence type="ECO:0000256" key="4">
    <source>
        <dbReference type="ARBA" id="ARBA00023136"/>
    </source>
</evidence>
<dbReference type="EMBL" id="JAVDUM010000013">
    <property type="protein sequence ID" value="MDR6868265.1"/>
    <property type="molecule type" value="Genomic_DNA"/>
</dbReference>
<keyword evidence="2 5" id="KW-0812">Transmembrane</keyword>
<proteinExistence type="predicted"/>
<keyword evidence="7" id="KW-1185">Reference proteome</keyword>
<evidence type="ECO:0000313" key="6">
    <source>
        <dbReference type="EMBL" id="MDR6868265.1"/>
    </source>
</evidence>
<keyword evidence="3 5" id="KW-1133">Transmembrane helix</keyword>
<dbReference type="PANTHER" id="PTHR33514">
    <property type="entry name" value="PROTEIN ABCI12, CHLOROPLASTIC"/>
    <property type="match status" value="1"/>
</dbReference>
<reference evidence="6 7" key="1">
    <citation type="submission" date="2023-07" db="EMBL/GenBank/DDBJ databases">
        <title>Sorghum-associated microbial communities from plants grown in Nebraska, USA.</title>
        <authorList>
            <person name="Schachtman D."/>
        </authorList>
    </citation>
    <scope>NUCLEOTIDE SEQUENCE [LARGE SCALE GENOMIC DNA]</scope>
    <source>
        <strain evidence="6 7">2980</strain>
    </source>
</reference>
<feature type="transmembrane region" description="Helical" evidence="5">
    <location>
        <begin position="66"/>
        <end position="84"/>
    </location>
</feature>
<protein>
    <submittedName>
        <fullName evidence="6">Biotin transport system permease protein</fullName>
    </submittedName>
</protein>
<feature type="transmembrane region" description="Helical" evidence="5">
    <location>
        <begin position="21"/>
        <end position="54"/>
    </location>
</feature>
<dbReference type="RefSeq" id="WP_310021899.1">
    <property type="nucleotide sequence ID" value="NZ_JAVDUM010000013.1"/>
</dbReference>
<evidence type="ECO:0000256" key="2">
    <source>
        <dbReference type="ARBA" id="ARBA00022692"/>
    </source>
</evidence>
<keyword evidence="4 5" id="KW-0472">Membrane</keyword>
<feature type="transmembrane region" description="Helical" evidence="5">
    <location>
        <begin position="96"/>
        <end position="116"/>
    </location>
</feature>
<name>A0ABU1SF80_9MICO</name>